<protein>
    <submittedName>
        <fullName evidence="1">Uncharacterized protein</fullName>
    </submittedName>
</protein>
<dbReference type="EMBL" id="PYOC01000001">
    <property type="protein sequence ID" value="PSV49443.1"/>
    <property type="molecule type" value="Genomic_DNA"/>
</dbReference>
<gene>
    <name evidence="1" type="ORF">C9J47_02435</name>
</gene>
<accession>A0A2T3LDI1</accession>
<evidence type="ECO:0000313" key="2">
    <source>
        <dbReference type="Proteomes" id="UP000241803"/>
    </source>
</evidence>
<dbReference type="AlphaFoldDB" id="A0A2T3LDI1"/>
<reference evidence="1 2" key="1">
    <citation type="submission" date="2018-03" db="EMBL/GenBank/DDBJ databases">
        <title>Whole genome sequencing of Histamine producing bacteria.</title>
        <authorList>
            <person name="Butler K."/>
        </authorList>
    </citation>
    <scope>NUCLEOTIDE SEQUENCE [LARGE SCALE GENOMIC DNA]</scope>
    <source>
        <strain evidence="1 2">ATCC 19614</strain>
    </source>
</reference>
<evidence type="ECO:0000313" key="1">
    <source>
        <dbReference type="EMBL" id="PSV49443.1"/>
    </source>
</evidence>
<sequence length="118" mass="13345">MIDFTNKFIDLTKGFTVIVFNIDSAHYICDILKNKSEQLNISLFFNDGLQLQQVTGFKKIEDYFDVSGMTQTIVTGYKIQLKDGNELTLKSAGSENITMPFSSKLDHGISNKVSNYLF</sequence>
<comment type="caution">
    <text evidence="1">The sequence shown here is derived from an EMBL/GenBank/DDBJ whole genome shotgun (WGS) entry which is preliminary data.</text>
</comment>
<organism evidence="1 2">
    <name type="scientific">Photobacterium indicum</name>
    <dbReference type="NCBI Taxonomy" id="81447"/>
    <lineage>
        <taxon>Bacteria</taxon>
        <taxon>Pseudomonadati</taxon>
        <taxon>Pseudomonadota</taxon>
        <taxon>Gammaproteobacteria</taxon>
        <taxon>Vibrionales</taxon>
        <taxon>Vibrionaceae</taxon>
        <taxon>Photobacterium</taxon>
    </lineage>
</organism>
<proteinExistence type="predicted"/>
<dbReference type="Proteomes" id="UP000241803">
    <property type="component" value="Unassembled WGS sequence"/>
</dbReference>
<keyword evidence="2" id="KW-1185">Reference proteome</keyword>
<name>A0A2T3LDI1_9GAMM</name>